<evidence type="ECO:0000313" key="2">
    <source>
        <dbReference type="EMBL" id="KAK6173118.1"/>
    </source>
</evidence>
<accession>A0AAN8JDG3</accession>
<keyword evidence="1" id="KW-1133">Transmembrane helix</keyword>
<dbReference type="AlphaFoldDB" id="A0AAN8JDG3"/>
<gene>
    <name evidence="2" type="ORF">SNE40_016637</name>
</gene>
<reference evidence="2 3" key="1">
    <citation type="submission" date="2024-01" db="EMBL/GenBank/DDBJ databases">
        <title>The genome of the rayed Mediterranean limpet Patella caerulea (Linnaeus, 1758).</title>
        <authorList>
            <person name="Anh-Thu Weber A."/>
            <person name="Halstead-Nussloch G."/>
        </authorList>
    </citation>
    <scope>NUCLEOTIDE SEQUENCE [LARGE SCALE GENOMIC DNA]</scope>
    <source>
        <strain evidence="2">AATW-2023a</strain>
        <tissue evidence="2">Whole specimen</tissue>
    </source>
</reference>
<evidence type="ECO:0000256" key="1">
    <source>
        <dbReference type="SAM" id="Phobius"/>
    </source>
</evidence>
<keyword evidence="1" id="KW-0472">Membrane</keyword>
<name>A0AAN8JDG3_PATCE</name>
<dbReference type="EMBL" id="JAZGQO010000011">
    <property type="protein sequence ID" value="KAK6173118.1"/>
    <property type="molecule type" value="Genomic_DNA"/>
</dbReference>
<protein>
    <submittedName>
        <fullName evidence="2">Uncharacterized protein</fullName>
    </submittedName>
</protein>
<evidence type="ECO:0000313" key="3">
    <source>
        <dbReference type="Proteomes" id="UP001347796"/>
    </source>
</evidence>
<sequence length="397" mass="44770">MNIKGFNQVFVILMLFVFASIGGWWYANNNTNERDDFMISYARKLLTDSGLIKSLVNDVKRTQTAPYSGINENTRNMDIKKVLPSKDTKIVDTKSTSGKSGLIMFTTWTDNEEKSLVHANVMNSWQFWKPLVKPLFFYSNKTTGDRMKKSGWLTLPVSNTACGTSKIPVIRDMFLDAMKNYDSPLYGYANGDISFDNGMSTAINFLKESDIVREKPVMILVRRTNVDFSNGPLLNKSSNFTEILKRGQPLTDGSSDGFFTNKLFPWKYIPDVVVGRIGIGMWIVSYARAVNATIIDITKTVRAIHMTTKSGNYESHWKPNSKCNHELYAKYQAKPSNWGCGHINCAGLEVGVTKEGKVLMRGKPKRRFPKNCFKCTMDLSKLLPASYGKSAMSKFTV</sequence>
<organism evidence="2 3">
    <name type="scientific">Patella caerulea</name>
    <name type="common">Rayed Mediterranean limpet</name>
    <dbReference type="NCBI Taxonomy" id="87958"/>
    <lineage>
        <taxon>Eukaryota</taxon>
        <taxon>Metazoa</taxon>
        <taxon>Spiralia</taxon>
        <taxon>Lophotrochozoa</taxon>
        <taxon>Mollusca</taxon>
        <taxon>Gastropoda</taxon>
        <taxon>Patellogastropoda</taxon>
        <taxon>Patelloidea</taxon>
        <taxon>Patellidae</taxon>
        <taxon>Patella</taxon>
    </lineage>
</organism>
<feature type="transmembrane region" description="Helical" evidence="1">
    <location>
        <begin position="9"/>
        <end position="27"/>
    </location>
</feature>
<keyword evidence="3" id="KW-1185">Reference proteome</keyword>
<comment type="caution">
    <text evidence="2">The sequence shown here is derived from an EMBL/GenBank/DDBJ whole genome shotgun (WGS) entry which is preliminary data.</text>
</comment>
<proteinExistence type="predicted"/>
<dbReference type="Proteomes" id="UP001347796">
    <property type="component" value="Unassembled WGS sequence"/>
</dbReference>
<keyword evidence="1" id="KW-0812">Transmembrane</keyword>